<gene>
    <name evidence="2" type="ORF">MNBD_PLANCTO03-478</name>
</gene>
<feature type="non-terminal residue" evidence="2">
    <location>
        <position position="82"/>
    </location>
</feature>
<feature type="transmembrane region" description="Helical" evidence="1">
    <location>
        <begin position="43"/>
        <end position="64"/>
    </location>
</feature>
<accession>A0A3B1DPG1</accession>
<proteinExistence type="predicted"/>
<keyword evidence="1" id="KW-0812">Transmembrane</keyword>
<evidence type="ECO:0000313" key="2">
    <source>
        <dbReference type="EMBL" id="VAX40741.1"/>
    </source>
</evidence>
<protein>
    <submittedName>
        <fullName evidence="2">Uncharacterized protein</fullName>
    </submittedName>
</protein>
<name>A0A3B1DPG1_9ZZZZ</name>
<keyword evidence="1" id="KW-0472">Membrane</keyword>
<sequence>MVSREPTSRPGGGLPRELRPWVGEGERLRLRLWPSGWAVVLESIRSIVGLVLVAGLVWVTLAAWGRLGAYGGKVLLYLAGVV</sequence>
<reference evidence="2" key="1">
    <citation type="submission" date="2018-06" db="EMBL/GenBank/DDBJ databases">
        <authorList>
            <person name="Zhirakovskaya E."/>
        </authorList>
    </citation>
    <scope>NUCLEOTIDE SEQUENCE</scope>
</reference>
<dbReference type="AlphaFoldDB" id="A0A3B1DPG1"/>
<dbReference type="EMBL" id="UOGK01000435">
    <property type="protein sequence ID" value="VAX40741.1"/>
    <property type="molecule type" value="Genomic_DNA"/>
</dbReference>
<organism evidence="2">
    <name type="scientific">hydrothermal vent metagenome</name>
    <dbReference type="NCBI Taxonomy" id="652676"/>
    <lineage>
        <taxon>unclassified sequences</taxon>
        <taxon>metagenomes</taxon>
        <taxon>ecological metagenomes</taxon>
    </lineage>
</organism>
<keyword evidence="1" id="KW-1133">Transmembrane helix</keyword>
<evidence type="ECO:0000256" key="1">
    <source>
        <dbReference type="SAM" id="Phobius"/>
    </source>
</evidence>